<dbReference type="EMBL" id="QXDF01000001">
    <property type="protein sequence ID" value="RIA56175.1"/>
    <property type="molecule type" value="Genomic_DNA"/>
</dbReference>
<sequence>MAEAKPENETTAPPVATPRRDEREFHGERLIDDYAWLRADNWREVMRDPSQLDAEIRAYLEAENAYTAAQMAGTEGLQEALFAEMRGRIKEDDDTVPAPDGPWEYFVRFVEGGEHPVFCRQPRGGGTDQTLIDGNALAEGKPYFQLGGVDHSPDHRLIAYGYDDKGSEYYTVRLREAEGGAELADQIADTTGGVEWADAQSFYYVRLDENHRPLRVFRHVLGTPAEQDALVYEEPDEGFYVGVGSTQSRRYIIIQTGDHQTSEIRLIDTEKPDAEPVLVAAREPGHEYDVEHWGDELLIRTNEGGAEDFKIMTAPIDTPGRENWRELIPHKEGRLILGMTAFKDFFVRLEREDGLPRIVIRARDGSEYAIAFDEDAYALGISGGFEYDTTTLRFTYSSMTTPSQTFDYDMATRERVLRKMQEVPSGHDPADYRTRRIFATAPDGETVPISLLWHKDTPLDSTAPVLLFGYGAYGIAMPAGFGTARLSLVDRGFIYAIAHIRGGKDKGYRWYRLGRREHKTNTFTDFIAAGEYLAAQGYTTRGNIVAQGGSAGGMLMGAVANMAPDLFRGIIAEVPFVDVLNTMLDASLPLTPPEWPEWGNPIESPEEYRQIAAYSPYDNVTAQNYPHILALAGLTDPRVTYWEPAKWVAKLRANKTDGNLLLLKTNMEAGHGGASGRFERLKEVALAFAFALKITGRAEAQPPQRRAEA</sequence>
<evidence type="ECO:0000256" key="5">
    <source>
        <dbReference type="SAM" id="MobiDB-lite"/>
    </source>
</evidence>
<dbReference type="InterPro" id="IPR051543">
    <property type="entry name" value="Serine_Peptidase_S9A"/>
</dbReference>
<feature type="domain" description="Peptidase S9A N-terminal" evidence="7">
    <location>
        <begin position="13"/>
        <end position="419"/>
    </location>
</feature>
<evidence type="ECO:0000256" key="2">
    <source>
        <dbReference type="ARBA" id="ARBA00022670"/>
    </source>
</evidence>
<reference evidence="8 9" key="1">
    <citation type="submission" date="2018-08" db="EMBL/GenBank/DDBJ databases">
        <title>Genomic Encyclopedia of Archaeal and Bacterial Type Strains, Phase II (KMG-II): from individual species to whole genera.</title>
        <authorList>
            <person name="Goeker M."/>
        </authorList>
    </citation>
    <scope>NUCLEOTIDE SEQUENCE [LARGE SCALE GENOMIC DNA]</scope>
    <source>
        <strain evidence="8 9">DSM 5002</strain>
    </source>
</reference>
<dbReference type="InterPro" id="IPR023302">
    <property type="entry name" value="Pept_S9A_N"/>
</dbReference>
<feature type="domain" description="Peptidase S9 prolyl oligopeptidase catalytic" evidence="6">
    <location>
        <begin position="485"/>
        <end position="696"/>
    </location>
</feature>
<protein>
    <submittedName>
        <fullName evidence="8">Oligopeptidase B</fullName>
    </submittedName>
</protein>
<gene>
    <name evidence="8" type="ORF">BXY53_1277</name>
</gene>
<dbReference type="GO" id="GO:0006508">
    <property type="term" value="P:proteolysis"/>
    <property type="evidence" value="ECO:0007669"/>
    <property type="project" value="UniProtKB-KW"/>
</dbReference>
<evidence type="ECO:0000313" key="8">
    <source>
        <dbReference type="EMBL" id="RIA56175.1"/>
    </source>
</evidence>
<evidence type="ECO:0000256" key="3">
    <source>
        <dbReference type="ARBA" id="ARBA00022801"/>
    </source>
</evidence>
<dbReference type="SUPFAM" id="SSF53474">
    <property type="entry name" value="alpha/beta-Hydrolases"/>
    <property type="match status" value="1"/>
</dbReference>
<dbReference type="RefSeq" id="WP_119060996.1">
    <property type="nucleotide sequence ID" value="NZ_QXDF01000001.1"/>
</dbReference>
<keyword evidence="3" id="KW-0378">Hydrolase</keyword>
<dbReference type="InterPro" id="IPR029058">
    <property type="entry name" value="AB_hydrolase_fold"/>
</dbReference>
<dbReference type="Gene3D" id="2.130.10.120">
    <property type="entry name" value="Prolyl oligopeptidase, N-terminal domain"/>
    <property type="match status" value="1"/>
</dbReference>
<proteinExistence type="inferred from homology"/>
<dbReference type="SUPFAM" id="SSF50993">
    <property type="entry name" value="Peptidase/esterase 'gauge' domain"/>
    <property type="match status" value="1"/>
</dbReference>
<dbReference type="InterPro" id="IPR002470">
    <property type="entry name" value="Peptidase_S9A"/>
</dbReference>
<dbReference type="InterPro" id="IPR001375">
    <property type="entry name" value="Peptidase_S9_cat"/>
</dbReference>
<dbReference type="InterPro" id="IPR002471">
    <property type="entry name" value="Pept_S9_AS"/>
</dbReference>
<dbReference type="PROSITE" id="PS00708">
    <property type="entry name" value="PRO_ENDOPEP_SER"/>
    <property type="match status" value="1"/>
</dbReference>
<keyword evidence="2" id="KW-0645">Protease</keyword>
<dbReference type="PANTHER" id="PTHR11757:SF19">
    <property type="entry name" value="PROLYL ENDOPEPTIDASE-LIKE"/>
    <property type="match status" value="1"/>
</dbReference>
<organism evidence="8 9">
    <name type="scientific">Dichotomicrobium thermohalophilum</name>
    <dbReference type="NCBI Taxonomy" id="933063"/>
    <lineage>
        <taxon>Bacteria</taxon>
        <taxon>Pseudomonadati</taxon>
        <taxon>Pseudomonadota</taxon>
        <taxon>Alphaproteobacteria</taxon>
        <taxon>Hyphomicrobiales</taxon>
        <taxon>Hyphomicrobiaceae</taxon>
        <taxon>Dichotomicrobium</taxon>
    </lineage>
</organism>
<keyword evidence="9" id="KW-1185">Reference proteome</keyword>
<dbReference type="GO" id="GO:0004252">
    <property type="term" value="F:serine-type endopeptidase activity"/>
    <property type="evidence" value="ECO:0007669"/>
    <property type="project" value="InterPro"/>
</dbReference>
<evidence type="ECO:0000259" key="6">
    <source>
        <dbReference type="Pfam" id="PF00326"/>
    </source>
</evidence>
<dbReference type="Gene3D" id="3.40.50.1820">
    <property type="entry name" value="alpha/beta hydrolase"/>
    <property type="match status" value="1"/>
</dbReference>
<evidence type="ECO:0000256" key="4">
    <source>
        <dbReference type="ARBA" id="ARBA00022825"/>
    </source>
</evidence>
<dbReference type="PANTHER" id="PTHR11757">
    <property type="entry name" value="PROTEASE FAMILY S9A OLIGOPEPTIDASE"/>
    <property type="match status" value="1"/>
</dbReference>
<dbReference type="AlphaFoldDB" id="A0A397Q8M7"/>
<evidence type="ECO:0000313" key="9">
    <source>
        <dbReference type="Proteomes" id="UP000266273"/>
    </source>
</evidence>
<accession>A0A397Q8M7</accession>
<name>A0A397Q8M7_9HYPH</name>
<comment type="caution">
    <text evidence="8">The sequence shown here is derived from an EMBL/GenBank/DDBJ whole genome shotgun (WGS) entry which is preliminary data.</text>
</comment>
<evidence type="ECO:0000259" key="7">
    <source>
        <dbReference type="Pfam" id="PF02897"/>
    </source>
</evidence>
<dbReference type="PRINTS" id="PR00862">
    <property type="entry name" value="PROLIGOPTASE"/>
</dbReference>
<dbReference type="Pfam" id="PF00326">
    <property type="entry name" value="Peptidase_S9"/>
    <property type="match status" value="1"/>
</dbReference>
<keyword evidence="4" id="KW-0720">Serine protease</keyword>
<dbReference type="Proteomes" id="UP000266273">
    <property type="component" value="Unassembled WGS sequence"/>
</dbReference>
<dbReference type="OrthoDB" id="9801421at2"/>
<feature type="region of interest" description="Disordered" evidence="5">
    <location>
        <begin position="1"/>
        <end position="23"/>
    </location>
</feature>
<dbReference type="Pfam" id="PF02897">
    <property type="entry name" value="Peptidase_S9_N"/>
    <property type="match status" value="1"/>
</dbReference>
<evidence type="ECO:0000256" key="1">
    <source>
        <dbReference type="ARBA" id="ARBA00005228"/>
    </source>
</evidence>
<comment type="similarity">
    <text evidence="1">Belongs to the peptidase S9A family.</text>
</comment>